<keyword evidence="4" id="KW-0456">Lyase</keyword>
<dbReference type="InterPro" id="IPR011057">
    <property type="entry name" value="Mss4-like_sf"/>
</dbReference>
<evidence type="ECO:0000256" key="4">
    <source>
        <dbReference type="ARBA" id="ARBA00023239"/>
    </source>
</evidence>
<dbReference type="PROSITE" id="PS51891">
    <property type="entry name" value="CENP_V_GFA"/>
    <property type="match status" value="1"/>
</dbReference>
<organism evidence="6 7">
    <name type="scientific">Pseudoroseomonas cervicalis ATCC 49957</name>
    <dbReference type="NCBI Taxonomy" id="525371"/>
    <lineage>
        <taxon>Bacteria</taxon>
        <taxon>Pseudomonadati</taxon>
        <taxon>Pseudomonadota</taxon>
        <taxon>Alphaproteobacteria</taxon>
        <taxon>Acetobacterales</taxon>
        <taxon>Roseomonadaceae</taxon>
        <taxon>Roseomonas</taxon>
    </lineage>
</organism>
<dbReference type="PANTHER" id="PTHR33337">
    <property type="entry name" value="GFA DOMAIN-CONTAINING PROTEIN"/>
    <property type="match status" value="1"/>
</dbReference>
<accession>D5RHT1</accession>
<reference evidence="6 7" key="1">
    <citation type="submission" date="2010-04" db="EMBL/GenBank/DDBJ databases">
        <authorList>
            <person name="Qin X."/>
            <person name="Bachman B."/>
            <person name="Battles P."/>
            <person name="Bell A."/>
            <person name="Bess C."/>
            <person name="Bickham C."/>
            <person name="Chaboub L."/>
            <person name="Chen D."/>
            <person name="Coyle M."/>
            <person name="Deiros D.R."/>
            <person name="Dinh H."/>
            <person name="Forbes L."/>
            <person name="Fowler G."/>
            <person name="Francisco L."/>
            <person name="Fu Q."/>
            <person name="Gubbala S."/>
            <person name="Hale W."/>
            <person name="Han Y."/>
            <person name="Hemphill L."/>
            <person name="Highlander S.K."/>
            <person name="Hirani K."/>
            <person name="Hogues M."/>
            <person name="Jackson L."/>
            <person name="Jakkamsetti A."/>
            <person name="Javaid M."/>
            <person name="Jiang H."/>
            <person name="Korchina V."/>
            <person name="Kovar C."/>
            <person name="Lara F."/>
            <person name="Lee S."/>
            <person name="Mata R."/>
            <person name="Mathew T."/>
            <person name="Moen C."/>
            <person name="Morales K."/>
            <person name="Munidasa M."/>
            <person name="Nazareth L."/>
            <person name="Ngo R."/>
            <person name="Nguyen L."/>
            <person name="Okwuonu G."/>
            <person name="Ongeri F."/>
            <person name="Patil S."/>
            <person name="Petrosino J."/>
            <person name="Pham C."/>
            <person name="Pham P."/>
            <person name="Pu L.-L."/>
            <person name="Puazo M."/>
            <person name="Raj R."/>
            <person name="Reid J."/>
            <person name="Rouhana J."/>
            <person name="Saada N."/>
            <person name="Shang Y."/>
            <person name="Simmons D."/>
            <person name="Thornton R."/>
            <person name="Warren J."/>
            <person name="Weissenberger G."/>
            <person name="Zhang J."/>
            <person name="Zhang L."/>
            <person name="Zhou C."/>
            <person name="Zhu D."/>
            <person name="Muzny D."/>
            <person name="Worley K."/>
            <person name="Gibbs R."/>
        </authorList>
    </citation>
    <scope>NUCLEOTIDE SEQUENCE [LARGE SCALE GENOMIC DNA]</scope>
    <source>
        <strain evidence="6 7">ATCC 49957</strain>
    </source>
</reference>
<keyword evidence="2" id="KW-0479">Metal-binding</keyword>
<gene>
    <name evidence="6" type="ORF">HMPREF0731_0641</name>
</gene>
<dbReference type="Proteomes" id="UP000005324">
    <property type="component" value="Unassembled WGS sequence"/>
</dbReference>
<evidence type="ECO:0000256" key="3">
    <source>
        <dbReference type="ARBA" id="ARBA00022833"/>
    </source>
</evidence>
<dbReference type="GO" id="GO:0046872">
    <property type="term" value="F:metal ion binding"/>
    <property type="evidence" value="ECO:0007669"/>
    <property type="project" value="UniProtKB-KW"/>
</dbReference>
<comment type="similarity">
    <text evidence="1">Belongs to the Gfa family.</text>
</comment>
<evidence type="ECO:0000256" key="1">
    <source>
        <dbReference type="ARBA" id="ARBA00005495"/>
    </source>
</evidence>
<keyword evidence="3" id="KW-0862">Zinc</keyword>
<dbReference type="EMBL" id="ADVL01000112">
    <property type="protein sequence ID" value="EFH13143.1"/>
    <property type="molecule type" value="Genomic_DNA"/>
</dbReference>
<dbReference type="HOGENOM" id="CLU_116419_0_0_5"/>
<dbReference type="Pfam" id="PF04828">
    <property type="entry name" value="GFA"/>
    <property type="match status" value="1"/>
</dbReference>
<comment type="caution">
    <text evidence="6">The sequence shown here is derived from an EMBL/GenBank/DDBJ whole genome shotgun (WGS) entry which is preliminary data.</text>
</comment>
<dbReference type="InterPro" id="IPR006913">
    <property type="entry name" value="CENP-V/GFA"/>
</dbReference>
<keyword evidence="7" id="KW-1185">Reference proteome</keyword>
<dbReference type="Gene3D" id="2.170.150.70">
    <property type="match status" value="1"/>
</dbReference>
<dbReference type="OrthoDB" id="9807246at2"/>
<evidence type="ECO:0000313" key="7">
    <source>
        <dbReference type="Proteomes" id="UP000005324"/>
    </source>
</evidence>
<dbReference type="GO" id="GO:0016846">
    <property type="term" value="F:carbon-sulfur lyase activity"/>
    <property type="evidence" value="ECO:0007669"/>
    <property type="project" value="InterPro"/>
</dbReference>
<feature type="domain" description="CENP-V/GFA" evidence="5">
    <location>
        <begin position="5"/>
        <end position="131"/>
    </location>
</feature>
<evidence type="ECO:0000313" key="6">
    <source>
        <dbReference type="EMBL" id="EFH13143.1"/>
    </source>
</evidence>
<name>D5RHT1_9PROT</name>
<evidence type="ECO:0000259" key="5">
    <source>
        <dbReference type="PROSITE" id="PS51891"/>
    </source>
</evidence>
<dbReference type="RefSeq" id="WP_007003700.1">
    <property type="nucleotide sequence ID" value="NZ_GG770778.1"/>
</dbReference>
<evidence type="ECO:0000256" key="2">
    <source>
        <dbReference type="ARBA" id="ARBA00022723"/>
    </source>
</evidence>
<sequence>MPITLDGSCRCGAVRFSVASHTPHPYQRCYCSICRKTAGGGGYAINIMGVAKTLTVEGRTAVYRAELRDAEGRCEISSGRRHFCARCASALWMADPNWPELVHPFASAIDTALPAPPSRVHLMLGSRAPWVEPEIREGDARFDEYPEESIEQWHRRRGLWVE</sequence>
<proteinExistence type="inferred from homology"/>
<dbReference type="SUPFAM" id="SSF51316">
    <property type="entry name" value="Mss4-like"/>
    <property type="match status" value="1"/>
</dbReference>
<dbReference type="PANTHER" id="PTHR33337:SF44">
    <property type="entry name" value="DUF636 DOMAIN PROTEIN (AFU_ORTHOLOGUE AFUA_1G09754)"/>
    <property type="match status" value="1"/>
</dbReference>
<protein>
    <submittedName>
        <fullName evidence="6">S-(Hydroxymethyl)glutathione synthase</fullName>
    </submittedName>
</protein>
<dbReference type="AlphaFoldDB" id="D5RHT1"/>